<dbReference type="OrthoDB" id="4418812at2759"/>
<dbReference type="GeneID" id="17090654"/>
<proteinExistence type="inferred from homology"/>
<feature type="coiled-coil region" evidence="5">
    <location>
        <begin position="134"/>
        <end position="189"/>
    </location>
</feature>
<comment type="similarity">
    <text evidence="2">Belongs to the serine/threonine dehydratase family.</text>
</comment>
<sequence length="512" mass="55696">MTGQLDWTWSGKLNVQGSALSEQPLLTLVRMTQVTISVSVSDGSRFWFGQGDESTVGTSVKVSKSRIEILADALKQPSDDTTVVVLTSEDNGPQDSIYLKVMRVVLSDLPLPIISLELKSQAAGTFLENIWDVLTMLRCKNEELERVVKREETVNQELQRALHLTREEKNRMEEKMLKKSNELNSSMEEENNDPVGWEDILKAQSRLHGVAHKTPVFTSTYLNNLSGSQLYFKCENLQRIGAFKFRGAYNALSALRLSKPQVTDVVTHSSGNHAQALALASSLLGLKAHIVMPSNVSSVKRNAVEGYGGNVILCEPNLPARESTAEKVIQQTNGEYIPPYNHRDIIAGQGTAAAELLEEVPDLDAIIAPIGGGGLISGTCIAAKHLSSHCMILAAEPAGADDAKQSLESGVLIPQTSPHTIADGLLTSLGDLTWTIVHHHVKQVITVSDEEIINAMKLIFERMKLVVEPSGAVSTAACLTKDFQRLGLNKVGVIISGGNLDLNKLPWLTRLG</sequence>
<reference evidence="8" key="1">
    <citation type="journal article" date="2013" name="Science">
        <title>Gene transfer from bacteria and archaea facilitated evolution of an extremophilic eukaryote.</title>
        <authorList>
            <person name="Schonknecht G."/>
            <person name="Chen W.H."/>
            <person name="Ternes C.M."/>
            <person name="Barbier G.G."/>
            <person name="Shrestha R.P."/>
            <person name="Stanke M."/>
            <person name="Brautigam A."/>
            <person name="Baker B.J."/>
            <person name="Banfield J.F."/>
            <person name="Garavito R.M."/>
            <person name="Carr K."/>
            <person name="Wilkerson C."/>
            <person name="Rensing S.A."/>
            <person name="Gagneul D."/>
            <person name="Dickenson N.E."/>
            <person name="Oesterhelt C."/>
            <person name="Lercher M.J."/>
            <person name="Weber A.P."/>
        </authorList>
    </citation>
    <scope>NUCLEOTIDE SEQUENCE [LARGE SCALE GENOMIC DNA]</scope>
    <source>
        <strain evidence="8">074W</strain>
    </source>
</reference>
<comment type="cofactor">
    <cofactor evidence="1">
        <name>pyridoxal 5'-phosphate</name>
        <dbReference type="ChEBI" id="CHEBI:597326"/>
    </cofactor>
</comment>
<keyword evidence="3" id="KW-0663">Pyridoxal phosphate</keyword>
<dbReference type="PANTHER" id="PTHR43050">
    <property type="entry name" value="SERINE / THREONINE RACEMASE FAMILY MEMBER"/>
    <property type="match status" value="1"/>
</dbReference>
<evidence type="ECO:0000256" key="2">
    <source>
        <dbReference type="ARBA" id="ARBA00010869"/>
    </source>
</evidence>
<keyword evidence="5" id="KW-0175">Coiled coil</keyword>
<gene>
    <name evidence="7" type="ORF">Gasu_07970</name>
</gene>
<dbReference type="GO" id="GO:0018114">
    <property type="term" value="F:threonine racemase activity"/>
    <property type="evidence" value="ECO:0007669"/>
    <property type="project" value="TreeGrafter"/>
</dbReference>
<dbReference type="PANTHER" id="PTHR43050:SF1">
    <property type="entry name" value="SERINE RACEMASE"/>
    <property type="match status" value="1"/>
</dbReference>
<evidence type="ECO:0000256" key="4">
    <source>
        <dbReference type="ARBA" id="ARBA00023239"/>
    </source>
</evidence>
<dbReference type="STRING" id="130081.M2XPD2"/>
<dbReference type="Pfam" id="PF00291">
    <property type="entry name" value="PALP"/>
    <property type="match status" value="1"/>
</dbReference>
<dbReference type="Gene3D" id="3.40.50.1100">
    <property type="match status" value="2"/>
</dbReference>
<dbReference type="Gramene" id="EME32052">
    <property type="protein sequence ID" value="EME32052"/>
    <property type="gene ID" value="Gasu_07970"/>
</dbReference>
<dbReference type="KEGG" id="gsl:Gasu_07970"/>
<evidence type="ECO:0000313" key="8">
    <source>
        <dbReference type="Proteomes" id="UP000030680"/>
    </source>
</evidence>
<name>M2XPD2_GALSU</name>
<accession>M2XPD2</accession>
<dbReference type="Proteomes" id="UP000030680">
    <property type="component" value="Unassembled WGS sequence"/>
</dbReference>
<dbReference type="GO" id="GO:0000287">
    <property type="term" value="F:magnesium ion binding"/>
    <property type="evidence" value="ECO:0007669"/>
    <property type="project" value="TreeGrafter"/>
</dbReference>
<evidence type="ECO:0000256" key="1">
    <source>
        <dbReference type="ARBA" id="ARBA00001933"/>
    </source>
</evidence>
<dbReference type="GO" id="GO:0030170">
    <property type="term" value="F:pyridoxal phosphate binding"/>
    <property type="evidence" value="ECO:0007669"/>
    <property type="project" value="TreeGrafter"/>
</dbReference>
<dbReference type="AlphaFoldDB" id="M2XPD2"/>
<dbReference type="GO" id="GO:0070179">
    <property type="term" value="P:D-serine biosynthetic process"/>
    <property type="evidence" value="ECO:0007669"/>
    <property type="project" value="TreeGrafter"/>
</dbReference>
<dbReference type="eggNOG" id="KOG1251">
    <property type="taxonomic scope" value="Eukaryota"/>
</dbReference>
<keyword evidence="7" id="KW-0413">Isomerase</keyword>
<dbReference type="FunFam" id="3.40.50.1100:FF:000007">
    <property type="entry name" value="L-threonine dehydratase catabolic TdcB"/>
    <property type="match status" value="1"/>
</dbReference>
<evidence type="ECO:0000256" key="5">
    <source>
        <dbReference type="SAM" id="Coils"/>
    </source>
</evidence>
<evidence type="ECO:0000256" key="3">
    <source>
        <dbReference type="ARBA" id="ARBA00022898"/>
    </source>
</evidence>
<keyword evidence="8" id="KW-1185">Reference proteome</keyword>
<organism evidence="7 8">
    <name type="scientific">Galdieria sulphuraria</name>
    <name type="common">Red alga</name>
    <dbReference type="NCBI Taxonomy" id="130081"/>
    <lineage>
        <taxon>Eukaryota</taxon>
        <taxon>Rhodophyta</taxon>
        <taxon>Bangiophyceae</taxon>
        <taxon>Galdieriales</taxon>
        <taxon>Galdieriaceae</taxon>
        <taxon>Galdieria</taxon>
    </lineage>
</organism>
<dbReference type="RefSeq" id="XP_005708572.1">
    <property type="nucleotide sequence ID" value="XM_005708515.1"/>
</dbReference>
<protein>
    <submittedName>
        <fullName evidence="7">Serine racemase</fullName>
        <ecNumber evidence="7">5.1.1.18</ecNumber>
    </submittedName>
</protein>
<feature type="domain" description="Tryptophan synthase beta chain-like PALP" evidence="6">
    <location>
        <begin position="212"/>
        <end position="497"/>
    </location>
</feature>
<dbReference type="GO" id="GO:0005524">
    <property type="term" value="F:ATP binding"/>
    <property type="evidence" value="ECO:0007669"/>
    <property type="project" value="TreeGrafter"/>
</dbReference>
<dbReference type="InterPro" id="IPR036052">
    <property type="entry name" value="TrpB-like_PALP_sf"/>
</dbReference>
<dbReference type="EC" id="5.1.1.18" evidence="7"/>
<dbReference type="FunFam" id="3.40.50.1100:FF:000005">
    <property type="entry name" value="Threonine dehydratase catabolic"/>
    <property type="match status" value="1"/>
</dbReference>
<evidence type="ECO:0000259" key="6">
    <source>
        <dbReference type="Pfam" id="PF00291"/>
    </source>
</evidence>
<keyword evidence="4" id="KW-0456">Lyase</keyword>
<dbReference type="SUPFAM" id="SSF53686">
    <property type="entry name" value="Tryptophan synthase beta subunit-like PLP-dependent enzymes"/>
    <property type="match status" value="1"/>
</dbReference>
<dbReference type="GO" id="GO:0003941">
    <property type="term" value="F:L-serine ammonia-lyase activity"/>
    <property type="evidence" value="ECO:0007669"/>
    <property type="project" value="TreeGrafter"/>
</dbReference>
<evidence type="ECO:0000313" key="7">
    <source>
        <dbReference type="EMBL" id="EME32052.1"/>
    </source>
</evidence>
<dbReference type="InterPro" id="IPR001926">
    <property type="entry name" value="TrpB-like_PALP"/>
</dbReference>
<dbReference type="GO" id="GO:0030378">
    <property type="term" value="F:serine racemase activity"/>
    <property type="evidence" value="ECO:0007669"/>
    <property type="project" value="UniProtKB-EC"/>
</dbReference>
<dbReference type="CDD" id="cd01562">
    <property type="entry name" value="Thr-dehyd"/>
    <property type="match status" value="1"/>
</dbReference>
<dbReference type="EMBL" id="KB454488">
    <property type="protein sequence ID" value="EME32052.1"/>
    <property type="molecule type" value="Genomic_DNA"/>
</dbReference>